<keyword evidence="2" id="KW-1185">Reference proteome</keyword>
<protein>
    <submittedName>
        <fullName evidence="1">Uncharacterized protein</fullName>
    </submittedName>
</protein>
<sequence length="225" mass="24865">MIRLRILVFVALTVVAADALANPLRFIGETYSEWKERLFGSGHPTPAVVNAPATGPIALPADQPMRVRIDDKTPRRDLPKGESRYRLIELPDHIDHASVRLQVFAIANPEGRGKAVFKPLLYVLGDDDTVRAPVEAKPLNLDIRPFRRTRLLACVKLDQVRRFVLATTPDAVGKSYESELREAVSAPTQYGFYYNTDAIKTRLPYAATGEVVIEVTPESAAGKGC</sequence>
<dbReference type="EMBL" id="JBHSHD010000010">
    <property type="protein sequence ID" value="MFC4821209.1"/>
    <property type="molecule type" value="Genomic_DNA"/>
</dbReference>
<name>A0ABV9R0A0_9GAMM</name>
<organism evidence="1 2">
    <name type="scientific">Dokdonella ginsengisoli</name>
    <dbReference type="NCBI Taxonomy" id="363846"/>
    <lineage>
        <taxon>Bacteria</taxon>
        <taxon>Pseudomonadati</taxon>
        <taxon>Pseudomonadota</taxon>
        <taxon>Gammaproteobacteria</taxon>
        <taxon>Lysobacterales</taxon>
        <taxon>Rhodanobacteraceae</taxon>
        <taxon>Dokdonella</taxon>
    </lineage>
</organism>
<evidence type="ECO:0000313" key="1">
    <source>
        <dbReference type="EMBL" id="MFC4821209.1"/>
    </source>
</evidence>
<gene>
    <name evidence="1" type="ORF">ACFO6Q_12805</name>
</gene>
<proteinExistence type="predicted"/>
<comment type="caution">
    <text evidence="1">The sequence shown here is derived from an EMBL/GenBank/DDBJ whole genome shotgun (WGS) entry which is preliminary data.</text>
</comment>
<reference evidence="2" key="1">
    <citation type="journal article" date="2019" name="Int. J. Syst. Evol. Microbiol.">
        <title>The Global Catalogue of Microorganisms (GCM) 10K type strain sequencing project: providing services to taxonomists for standard genome sequencing and annotation.</title>
        <authorList>
            <consortium name="The Broad Institute Genomics Platform"/>
            <consortium name="The Broad Institute Genome Sequencing Center for Infectious Disease"/>
            <person name="Wu L."/>
            <person name="Ma J."/>
        </authorList>
    </citation>
    <scope>NUCLEOTIDE SEQUENCE [LARGE SCALE GENOMIC DNA]</scope>
    <source>
        <strain evidence="2">CCUG 30340</strain>
    </source>
</reference>
<accession>A0ABV9R0A0</accession>
<dbReference type="Proteomes" id="UP001595886">
    <property type="component" value="Unassembled WGS sequence"/>
</dbReference>
<evidence type="ECO:0000313" key="2">
    <source>
        <dbReference type="Proteomes" id="UP001595886"/>
    </source>
</evidence>
<dbReference type="RefSeq" id="WP_380021494.1">
    <property type="nucleotide sequence ID" value="NZ_JBHSHD010000010.1"/>
</dbReference>